<reference evidence="2" key="1">
    <citation type="submission" date="2022-07" db="EMBL/GenBank/DDBJ databases">
        <authorList>
            <person name="Macas J."/>
            <person name="Novak P."/>
            <person name="Neumann P."/>
        </authorList>
    </citation>
    <scope>NUCLEOTIDE SEQUENCE</scope>
</reference>
<comment type="caution">
    <text evidence="2">The sequence shown here is derived from an EMBL/GenBank/DDBJ whole genome shotgun (WGS) entry which is preliminary data.</text>
</comment>
<dbReference type="Proteomes" id="UP001152523">
    <property type="component" value="Unassembled WGS sequence"/>
</dbReference>
<dbReference type="EMBL" id="CAMAPF010000937">
    <property type="protein sequence ID" value="CAH9125465.1"/>
    <property type="molecule type" value="Genomic_DNA"/>
</dbReference>
<gene>
    <name evidence="2" type="ORF">CEPIT_LOCUS26785</name>
</gene>
<keyword evidence="3" id="KW-1185">Reference proteome</keyword>
<organism evidence="2 3">
    <name type="scientific">Cuscuta epithymum</name>
    <dbReference type="NCBI Taxonomy" id="186058"/>
    <lineage>
        <taxon>Eukaryota</taxon>
        <taxon>Viridiplantae</taxon>
        <taxon>Streptophyta</taxon>
        <taxon>Embryophyta</taxon>
        <taxon>Tracheophyta</taxon>
        <taxon>Spermatophyta</taxon>
        <taxon>Magnoliopsida</taxon>
        <taxon>eudicotyledons</taxon>
        <taxon>Gunneridae</taxon>
        <taxon>Pentapetalae</taxon>
        <taxon>asterids</taxon>
        <taxon>lamiids</taxon>
        <taxon>Solanales</taxon>
        <taxon>Convolvulaceae</taxon>
        <taxon>Cuscuteae</taxon>
        <taxon>Cuscuta</taxon>
        <taxon>Cuscuta subgen. Cuscuta</taxon>
    </lineage>
</organism>
<feature type="region of interest" description="Disordered" evidence="1">
    <location>
        <begin position="110"/>
        <end position="136"/>
    </location>
</feature>
<proteinExistence type="predicted"/>
<evidence type="ECO:0000313" key="3">
    <source>
        <dbReference type="Proteomes" id="UP001152523"/>
    </source>
</evidence>
<protein>
    <submittedName>
        <fullName evidence="2">Uncharacterized protein</fullName>
    </submittedName>
</protein>
<evidence type="ECO:0000313" key="2">
    <source>
        <dbReference type="EMBL" id="CAH9125465.1"/>
    </source>
</evidence>
<dbReference type="AlphaFoldDB" id="A0AAV0EQH4"/>
<accession>A0AAV0EQH4</accession>
<sequence>MTNLNVQSINRLVSLSYETSTIELYQQICAPNIDSAINYEQAYPPTGLFVDRQNQSIGKKPHVINGHLIYFSLDPSFQSQQTRVRKTKLEIKSIITKSREINSAIRKKYRDRRMKRESKRVGRPKRASTHGFKHRNHAGNTQLCSLSSVTSILPISI</sequence>
<evidence type="ECO:0000256" key="1">
    <source>
        <dbReference type="SAM" id="MobiDB-lite"/>
    </source>
</evidence>
<name>A0AAV0EQH4_9ASTE</name>